<dbReference type="EMBL" id="LR134363">
    <property type="protein sequence ID" value="VEG73989.1"/>
    <property type="molecule type" value="Genomic_DNA"/>
</dbReference>
<name>A0A448KAN8_9ACTO</name>
<dbReference type="AlphaFoldDB" id="A0A448KAN8"/>
<evidence type="ECO:0000313" key="2">
    <source>
        <dbReference type="Proteomes" id="UP000276899"/>
    </source>
</evidence>
<accession>A0A448KAN8</accession>
<dbReference type="RefSeq" id="WP_232012096.1">
    <property type="nucleotide sequence ID" value="NZ_CBCRWE010000005.1"/>
</dbReference>
<dbReference type="KEGG" id="asla:NCTC11923_00606"/>
<organism evidence="1 2">
    <name type="scientific">Actinomyces slackii</name>
    <dbReference type="NCBI Taxonomy" id="52774"/>
    <lineage>
        <taxon>Bacteria</taxon>
        <taxon>Bacillati</taxon>
        <taxon>Actinomycetota</taxon>
        <taxon>Actinomycetes</taxon>
        <taxon>Actinomycetales</taxon>
        <taxon>Actinomycetaceae</taxon>
        <taxon>Actinomyces</taxon>
    </lineage>
</organism>
<reference evidence="1 2" key="1">
    <citation type="submission" date="2018-12" db="EMBL/GenBank/DDBJ databases">
        <authorList>
            <consortium name="Pathogen Informatics"/>
        </authorList>
    </citation>
    <scope>NUCLEOTIDE SEQUENCE [LARGE SCALE GENOMIC DNA]</scope>
    <source>
        <strain evidence="1 2">NCTC11923</strain>
    </source>
</reference>
<dbReference type="Proteomes" id="UP000276899">
    <property type="component" value="Chromosome"/>
</dbReference>
<gene>
    <name evidence="1" type="ORF">NCTC11923_00606</name>
</gene>
<dbReference type="STRING" id="1278298.GCA_000428685_00129"/>
<keyword evidence="2" id="KW-1185">Reference proteome</keyword>
<protein>
    <submittedName>
        <fullName evidence="1">Uncharacterized protein</fullName>
    </submittedName>
</protein>
<sequence>MSEYLAGPGRHADPQRPADEREHVRFGIPFNGVVPIWHDDATITWHRPTDGTDLATVLGMGLVETEPGPTQAPDGWAEHVETGTLTEGGRVLLLRAATPTGRRAINDPGEGAPVVLDEPLGFQEAMEGDFDIVGFGIHIGRIMLRAARDGGIVVFTLRAPRDPEPHHLLSMPASSDEEGVMSFHLGTLLEMEGGAWDAARHSEGMAMLDLTVPYTDLVADFGQEGEEGLDADRVLEMAQPAVQCLLKPGFPFALGASILLPED</sequence>
<proteinExistence type="predicted"/>
<evidence type="ECO:0000313" key="1">
    <source>
        <dbReference type="EMBL" id="VEG73989.1"/>
    </source>
</evidence>